<keyword evidence="9 12" id="KW-0560">Oxidoreductase</keyword>
<evidence type="ECO:0000313" key="17">
    <source>
        <dbReference type="Proteomes" id="UP000610760"/>
    </source>
</evidence>
<organism evidence="16 17">
    <name type="scientific">Fumia xinanensis</name>
    <dbReference type="NCBI Taxonomy" id="2763659"/>
    <lineage>
        <taxon>Bacteria</taxon>
        <taxon>Bacillati</taxon>
        <taxon>Bacillota</taxon>
        <taxon>Clostridia</taxon>
        <taxon>Eubacteriales</taxon>
        <taxon>Oscillospiraceae</taxon>
        <taxon>Fumia</taxon>
    </lineage>
</organism>
<name>A0A926E2W1_9FIRM</name>
<dbReference type="Gene3D" id="3.20.20.70">
    <property type="entry name" value="Aldolase class I"/>
    <property type="match status" value="1"/>
</dbReference>
<feature type="binding site" evidence="14">
    <location>
        <begin position="19"/>
        <end position="21"/>
    </location>
    <ligand>
        <name>FMN</name>
        <dbReference type="ChEBI" id="CHEBI:58210"/>
    </ligand>
</feature>
<keyword evidence="7" id="KW-0521">NADP</keyword>
<comment type="catalytic activity">
    <reaction evidence="10">
        <text>a 5,6-dihydrouridine in tRNA + NADP(+) = a uridine in tRNA + NADPH + H(+)</text>
        <dbReference type="Rhea" id="RHEA:23624"/>
        <dbReference type="Rhea" id="RHEA-COMP:13339"/>
        <dbReference type="Rhea" id="RHEA-COMP:13887"/>
        <dbReference type="ChEBI" id="CHEBI:15378"/>
        <dbReference type="ChEBI" id="CHEBI:57783"/>
        <dbReference type="ChEBI" id="CHEBI:58349"/>
        <dbReference type="ChEBI" id="CHEBI:65315"/>
        <dbReference type="ChEBI" id="CHEBI:74443"/>
    </reaction>
</comment>
<feature type="active site" description="Proton donor" evidence="13">
    <location>
        <position position="103"/>
    </location>
</feature>
<evidence type="ECO:0000259" key="15">
    <source>
        <dbReference type="Pfam" id="PF01207"/>
    </source>
</evidence>
<proteinExistence type="inferred from homology"/>
<dbReference type="GO" id="GO:0017150">
    <property type="term" value="F:tRNA dihydrouridine synthase activity"/>
    <property type="evidence" value="ECO:0007669"/>
    <property type="project" value="InterPro"/>
</dbReference>
<dbReference type="EMBL" id="JACRSV010000001">
    <property type="protein sequence ID" value="MBC8559104.1"/>
    <property type="molecule type" value="Genomic_DNA"/>
</dbReference>
<evidence type="ECO:0000256" key="7">
    <source>
        <dbReference type="ARBA" id="ARBA00022857"/>
    </source>
</evidence>
<evidence type="ECO:0000256" key="11">
    <source>
        <dbReference type="ARBA" id="ARBA00048802"/>
    </source>
</evidence>
<dbReference type="Proteomes" id="UP000610760">
    <property type="component" value="Unassembled WGS sequence"/>
</dbReference>
<dbReference type="AlphaFoldDB" id="A0A926E2W1"/>
<keyword evidence="17" id="KW-1185">Reference proteome</keyword>
<dbReference type="PIRSF" id="PIRSF006621">
    <property type="entry name" value="Dus"/>
    <property type="match status" value="1"/>
</dbReference>
<dbReference type="GO" id="GO:0050660">
    <property type="term" value="F:flavin adenine dinucleotide binding"/>
    <property type="evidence" value="ECO:0007669"/>
    <property type="project" value="InterPro"/>
</dbReference>
<keyword evidence="14" id="KW-0547">Nucleotide-binding</keyword>
<evidence type="ECO:0000256" key="4">
    <source>
        <dbReference type="ARBA" id="ARBA00022630"/>
    </source>
</evidence>
<dbReference type="InterPro" id="IPR018517">
    <property type="entry name" value="tRNA_hU_synthase_CS"/>
</dbReference>
<dbReference type="InterPro" id="IPR013785">
    <property type="entry name" value="Aldolase_TIM"/>
</dbReference>
<evidence type="ECO:0000256" key="6">
    <source>
        <dbReference type="ARBA" id="ARBA00022694"/>
    </source>
</evidence>
<dbReference type="PROSITE" id="PS01136">
    <property type="entry name" value="UPF0034"/>
    <property type="match status" value="1"/>
</dbReference>
<dbReference type="InterPro" id="IPR001269">
    <property type="entry name" value="DUS_fam"/>
</dbReference>
<dbReference type="GO" id="GO:0000049">
    <property type="term" value="F:tRNA binding"/>
    <property type="evidence" value="ECO:0007669"/>
    <property type="project" value="UniProtKB-KW"/>
</dbReference>
<dbReference type="SUPFAM" id="SSF51395">
    <property type="entry name" value="FMN-linked oxidoreductases"/>
    <property type="match status" value="1"/>
</dbReference>
<dbReference type="InterPro" id="IPR004652">
    <property type="entry name" value="DusB-like"/>
</dbReference>
<evidence type="ECO:0000256" key="9">
    <source>
        <dbReference type="ARBA" id="ARBA00023002"/>
    </source>
</evidence>
<evidence type="ECO:0000256" key="14">
    <source>
        <dbReference type="PIRSR" id="PIRSR006621-2"/>
    </source>
</evidence>
<gene>
    <name evidence="16" type="primary">dusB</name>
    <name evidence="16" type="ORF">H8710_03355</name>
</gene>
<keyword evidence="4 12" id="KW-0285">Flavoprotein</keyword>
<evidence type="ECO:0000256" key="2">
    <source>
        <dbReference type="ARBA" id="ARBA00002790"/>
    </source>
</evidence>
<dbReference type="NCBIfam" id="TIGR00737">
    <property type="entry name" value="nifR3_yhdG"/>
    <property type="match status" value="1"/>
</dbReference>
<dbReference type="Gene3D" id="1.10.1200.80">
    <property type="entry name" value="Putative flavin oxidoreducatase, domain 2"/>
    <property type="match status" value="1"/>
</dbReference>
<keyword evidence="8" id="KW-0694">RNA-binding</keyword>
<dbReference type="Pfam" id="PF01207">
    <property type="entry name" value="Dus"/>
    <property type="match status" value="1"/>
</dbReference>
<evidence type="ECO:0000256" key="12">
    <source>
        <dbReference type="PIRNR" id="PIRNR006621"/>
    </source>
</evidence>
<feature type="binding site" evidence="14">
    <location>
        <position position="73"/>
    </location>
    <ligand>
        <name>FMN</name>
        <dbReference type="ChEBI" id="CHEBI:58210"/>
    </ligand>
</feature>
<keyword evidence="5 12" id="KW-0288">FMN</keyword>
<dbReference type="PANTHER" id="PTHR45846">
    <property type="entry name" value="TRNA-DIHYDROURIDINE(47) SYNTHASE [NAD(P)(+)]-LIKE"/>
    <property type="match status" value="1"/>
</dbReference>
<comment type="cofactor">
    <cofactor evidence="1 12 14">
        <name>FMN</name>
        <dbReference type="ChEBI" id="CHEBI:58210"/>
    </cofactor>
</comment>
<comment type="caution">
    <text evidence="16">The sequence shown here is derived from an EMBL/GenBank/DDBJ whole genome shotgun (WGS) entry which is preliminary data.</text>
</comment>
<protein>
    <recommendedName>
        <fullName evidence="12">tRNA-dihydrouridine synthase</fullName>
        <ecNumber evidence="12">1.3.1.-</ecNumber>
    </recommendedName>
</protein>
<dbReference type="PANTHER" id="PTHR45846:SF1">
    <property type="entry name" value="TRNA-DIHYDROURIDINE(47) SYNTHASE [NAD(P)(+)]-LIKE"/>
    <property type="match status" value="1"/>
</dbReference>
<evidence type="ECO:0000256" key="1">
    <source>
        <dbReference type="ARBA" id="ARBA00001917"/>
    </source>
</evidence>
<comment type="function">
    <text evidence="2 12">Catalyzes the synthesis of 5,6-dihydrouridine (D), a modified base found in the D-loop of most tRNAs, via the reduction of the C5-C6 double bond in target uridines.</text>
</comment>
<dbReference type="InterPro" id="IPR024036">
    <property type="entry name" value="tRNA-dHydroUridine_Synthase_C"/>
</dbReference>
<keyword evidence="6 12" id="KW-0819">tRNA processing</keyword>
<keyword evidence="3" id="KW-0820">tRNA-binding</keyword>
<evidence type="ECO:0000256" key="8">
    <source>
        <dbReference type="ARBA" id="ARBA00022884"/>
    </source>
</evidence>
<comment type="catalytic activity">
    <reaction evidence="11">
        <text>a 5,6-dihydrouridine in tRNA + NAD(+) = a uridine in tRNA + NADH + H(+)</text>
        <dbReference type="Rhea" id="RHEA:54452"/>
        <dbReference type="Rhea" id="RHEA-COMP:13339"/>
        <dbReference type="Rhea" id="RHEA-COMP:13887"/>
        <dbReference type="ChEBI" id="CHEBI:15378"/>
        <dbReference type="ChEBI" id="CHEBI:57540"/>
        <dbReference type="ChEBI" id="CHEBI:57945"/>
        <dbReference type="ChEBI" id="CHEBI:65315"/>
        <dbReference type="ChEBI" id="CHEBI:74443"/>
    </reaction>
</comment>
<sequence length="326" mass="35518">MNTIKIGNVEIRKTAALAPMASVADRAYREICKEWGACYMVGELASAKALTFSDRKTEELLFVSDAERPMAVQLFGNEPDVMAKGAEKALKYRPDILDLNMGCPVPKVAGNGAGSALMKDPLLAYEIVKAVVSVSNVPVTVKIRKGWDENSVNAVPFAKLMEKAGAAAITVHGRTKNQMYRPFSDSTIIKAVKEAVSVPVIGNGDILTAEDAARMYEETGCDLVMVGRGSYGNPFLFRQIKTYLETGVIPPLPPLPERLAVMRKQVELAVRYKGEYIGMRESRRTASYYLKGIGGAAKLRAACGQLKTMEDLDNIIAMALSHGERH</sequence>
<reference evidence="16" key="1">
    <citation type="submission" date="2020-08" db="EMBL/GenBank/DDBJ databases">
        <title>Genome public.</title>
        <authorList>
            <person name="Liu C."/>
            <person name="Sun Q."/>
        </authorList>
    </citation>
    <scope>NUCLEOTIDE SEQUENCE</scope>
    <source>
        <strain evidence="16">NSJ-33</strain>
    </source>
</reference>
<evidence type="ECO:0000256" key="5">
    <source>
        <dbReference type="ARBA" id="ARBA00022643"/>
    </source>
</evidence>
<accession>A0A926E2W1</accession>
<evidence type="ECO:0000256" key="13">
    <source>
        <dbReference type="PIRSR" id="PIRSR006621-1"/>
    </source>
</evidence>
<dbReference type="CDD" id="cd02801">
    <property type="entry name" value="DUS_like_FMN"/>
    <property type="match status" value="1"/>
</dbReference>
<evidence type="ECO:0000256" key="3">
    <source>
        <dbReference type="ARBA" id="ARBA00022555"/>
    </source>
</evidence>
<feature type="binding site" evidence="14">
    <location>
        <position position="172"/>
    </location>
    <ligand>
        <name>FMN</name>
        <dbReference type="ChEBI" id="CHEBI:58210"/>
    </ligand>
</feature>
<dbReference type="RefSeq" id="WP_249293993.1">
    <property type="nucleotide sequence ID" value="NZ_JACRSV010000001.1"/>
</dbReference>
<evidence type="ECO:0000256" key="10">
    <source>
        <dbReference type="ARBA" id="ARBA00048205"/>
    </source>
</evidence>
<dbReference type="InterPro" id="IPR035587">
    <property type="entry name" value="DUS-like_FMN-bd"/>
</dbReference>
<evidence type="ECO:0000313" key="16">
    <source>
        <dbReference type="EMBL" id="MBC8559104.1"/>
    </source>
</evidence>
<feature type="binding site" evidence="14">
    <location>
        <begin position="227"/>
        <end position="228"/>
    </location>
    <ligand>
        <name>FMN</name>
        <dbReference type="ChEBI" id="CHEBI:58210"/>
    </ligand>
</feature>
<feature type="domain" description="DUS-like FMN-binding" evidence="15">
    <location>
        <begin position="17"/>
        <end position="314"/>
    </location>
</feature>
<comment type="similarity">
    <text evidence="12">Belongs to the dus family.</text>
</comment>
<feature type="binding site" evidence="14">
    <location>
        <position position="142"/>
    </location>
    <ligand>
        <name>FMN</name>
        <dbReference type="ChEBI" id="CHEBI:58210"/>
    </ligand>
</feature>
<dbReference type="EC" id="1.3.1.-" evidence="12"/>